<dbReference type="Proteomes" id="UP000005408">
    <property type="component" value="Unassembled WGS sequence"/>
</dbReference>
<dbReference type="EnsemblMetazoa" id="G46.1">
    <property type="protein sequence ID" value="G46.1:cds"/>
    <property type="gene ID" value="G46"/>
</dbReference>
<accession>A0A8W8N6V9</accession>
<keyword evidence="1" id="KW-0812">Transmembrane</keyword>
<dbReference type="AlphaFoldDB" id="A0A8W8N6V9"/>
<evidence type="ECO:0000313" key="3">
    <source>
        <dbReference type="Proteomes" id="UP000005408"/>
    </source>
</evidence>
<reference evidence="2" key="1">
    <citation type="submission" date="2022-08" db="UniProtKB">
        <authorList>
            <consortium name="EnsemblMetazoa"/>
        </authorList>
    </citation>
    <scope>IDENTIFICATION</scope>
    <source>
        <strain evidence="2">05x7-T-G4-1.051#20</strain>
    </source>
</reference>
<keyword evidence="3" id="KW-1185">Reference proteome</keyword>
<feature type="transmembrane region" description="Helical" evidence="1">
    <location>
        <begin position="93"/>
        <end position="117"/>
    </location>
</feature>
<protein>
    <recommendedName>
        <fullName evidence="4">Copper transporter</fullName>
    </recommendedName>
</protein>
<proteinExistence type="predicted"/>
<evidence type="ECO:0008006" key="4">
    <source>
        <dbReference type="Google" id="ProtNLM"/>
    </source>
</evidence>
<organism evidence="2 3">
    <name type="scientific">Magallana gigas</name>
    <name type="common">Pacific oyster</name>
    <name type="synonym">Crassostrea gigas</name>
    <dbReference type="NCBI Taxonomy" id="29159"/>
    <lineage>
        <taxon>Eukaryota</taxon>
        <taxon>Metazoa</taxon>
        <taxon>Spiralia</taxon>
        <taxon>Lophotrochozoa</taxon>
        <taxon>Mollusca</taxon>
        <taxon>Bivalvia</taxon>
        <taxon>Autobranchia</taxon>
        <taxon>Pteriomorphia</taxon>
        <taxon>Ostreida</taxon>
        <taxon>Ostreoidea</taxon>
        <taxon>Ostreidae</taxon>
        <taxon>Magallana</taxon>
    </lineage>
</organism>
<keyword evidence="1" id="KW-1133">Transmembrane helix</keyword>
<feature type="transmembrane region" description="Helical" evidence="1">
    <location>
        <begin position="20"/>
        <end position="45"/>
    </location>
</feature>
<feature type="transmembrane region" description="Helical" evidence="1">
    <location>
        <begin position="66"/>
        <end position="87"/>
    </location>
</feature>
<evidence type="ECO:0000256" key="1">
    <source>
        <dbReference type="SAM" id="Phobius"/>
    </source>
</evidence>
<name>A0A8W8N6V9_MAGGI</name>
<sequence>MVQDHPFFLLQGWNITEPTGFVGALTVTLILCLINETLHAFICFAESINASRYITEGWIYSVTFQHCLMAFLHVFRVYVCCLLVMSLSTMNVWIILTLGFGSGVGYLLIRPLIFYLLHKHHRTNNGTNNTKWTIISTEPLSSTPKSFSVPRLTMSRDLMDALRERRISKSLLSGTVGSADVSLQWDFAGNVSEDLEPNNWIRQSHWDGSLEMLDTGYVGGDSPDCSAVSFTMYVSVV</sequence>
<keyword evidence="1" id="KW-0472">Membrane</keyword>
<evidence type="ECO:0000313" key="2">
    <source>
        <dbReference type="EnsemblMetazoa" id="G46.1:cds"/>
    </source>
</evidence>